<keyword evidence="2" id="KW-1185">Reference proteome</keyword>
<dbReference type="AlphaFoldDB" id="A0A4V2G604"/>
<dbReference type="Pfam" id="PF05930">
    <property type="entry name" value="Phage_AlpA"/>
    <property type="match status" value="1"/>
</dbReference>
<comment type="caution">
    <text evidence="1">The sequence shown here is derived from an EMBL/GenBank/DDBJ whole genome shotgun (WGS) entry which is preliminary data.</text>
</comment>
<dbReference type="PANTHER" id="PTHR36154">
    <property type="entry name" value="DNA-BINDING TRANSCRIPTIONAL ACTIVATOR ALPA"/>
    <property type="match status" value="1"/>
</dbReference>
<gene>
    <name evidence="1" type="ORF">EV700_1209</name>
</gene>
<dbReference type="SUPFAM" id="SSF46955">
    <property type="entry name" value="Putative DNA-binding domain"/>
    <property type="match status" value="1"/>
</dbReference>
<protein>
    <submittedName>
        <fullName evidence="1">AlpA family transcriptional regulator</fullName>
    </submittedName>
</protein>
<organism evidence="1 2">
    <name type="scientific">Fluviicoccus keumensis</name>
    <dbReference type="NCBI Taxonomy" id="1435465"/>
    <lineage>
        <taxon>Bacteria</taxon>
        <taxon>Pseudomonadati</taxon>
        <taxon>Pseudomonadota</taxon>
        <taxon>Gammaproteobacteria</taxon>
        <taxon>Moraxellales</taxon>
        <taxon>Moraxellaceae</taxon>
        <taxon>Fluviicoccus</taxon>
    </lineage>
</organism>
<dbReference type="InterPro" id="IPR010260">
    <property type="entry name" value="AlpA"/>
</dbReference>
<dbReference type="OrthoDB" id="8455288at2"/>
<dbReference type="Gene3D" id="1.10.238.160">
    <property type="match status" value="1"/>
</dbReference>
<reference evidence="1 2" key="1">
    <citation type="submission" date="2019-02" db="EMBL/GenBank/DDBJ databases">
        <title>Genomic Encyclopedia of Type Strains, Phase IV (KMG-IV): sequencing the most valuable type-strain genomes for metagenomic binning, comparative biology and taxonomic classification.</title>
        <authorList>
            <person name="Goeker M."/>
        </authorList>
    </citation>
    <scope>NUCLEOTIDE SEQUENCE [LARGE SCALE GENOMIC DNA]</scope>
    <source>
        <strain evidence="1 2">DSM 105135</strain>
    </source>
</reference>
<dbReference type="InterPro" id="IPR052931">
    <property type="entry name" value="Prophage_regulatory_activator"/>
</dbReference>
<dbReference type="Proteomes" id="UP000292423">
    <property type="component" value="Unassembled WGS sequence"/>
</dbReference>
<evidence type="ECO:0000313" key="2">
    <source>
        <dbReference type="Proteomes" id="UP000292423"/>
    </source>
</evidence>
<sequence length="67" mass="7521">MNHIQTTAILRRKQVEQRIGLSRSSIYNAMRDGTFPKPISLGARAVGWLETDIQAWIDARINLAQAA</sequence>
<dbReference type="EMBL" id="SHKX01000011">
    <property type="protein sequence ID" value="RZU46826.1"/>
    <property type="molecule type" value="Genomic_DNA"/>
</dbReference>
<evidence type="ECO:0000313" key="1">
    <source>
        <dbReference type="EMBL" id="RZU46826.1"/>
    </source>
</evidence>
<dbReference type="RefSeq" id="WP_130411785.1">
    <property type="nucleotide sequence ID" value="NZ_SHKX01000011.1"/>
</dbReference>
<dbReference type="InterPro" id="IPR009061">
    <property type="entry name" value="DNA-bd_dom_put_sf"/>
</dbReference>
<dbReference type="PANTHER" id="PTHR36154:SF1">
    <property type="entry name" value="DNA-BINDING TRANSCRIPTIONAL ACTIVATOR ALPA"/>
    <property type="match status" value="1"/>
</dbReference>
<accession>A0A4V2G604</accession>
<proteinExistence type="predicted"/>
<name>A0A4V2G604_9GAMM</name>